<dbReference type="Proteomes" id="UP000215196">
    <property type="component" value="Chromosome 1"/>
</dbReference>
<dbReference type="KEGG" id="ctak:4412677_01152"/>
<dbReference type="AlphaFoldDB" id="A0A239X826"/>
<proteinExistence type="predicted"/>
<accession>A0A239X826</accession>
<organism evidence="2 3">
    <name type="scientific">Chryseobacterium taklimakanense</name>
    <dbReference type="NCBI Taxonomy" id="536441"/>
    <lineage>
        <taxon>Bacteria</taxon>
        <taxon>Pseudomonadati</taxon>
        <taxon>Bacteroidota</taxon>
        <taxon>Flavobacteriia</taxon>
        <taxon>Flavobacteriales</taxon>
        <taxon>Weeksellaceae</taxon>
        <taxon>Chryseobacterium group</taxon>
        <taxon>Chryseobacterium</taxon>
    </lineage>
</organism>
<name>A0A239X826_9FLAO</name>
<keyword evidence="1" id="KW-1133">Transmembrane helix</keyword>
<keyword evidence="3" id="KW-1185">Reference proteome</keyword>
<feature type="transmembrane region" description="Helical" evidence="1">
    <location>
        <begin position="20"/>
        <end position="42"/>
    </location>
</feature>
<keyword evidence="1" id="KW-0812">Transmembrane</keyword>
<evidence type="ECO:0000256" key="1">
    <source>
        <dbReference type="SAM" id="Phobius"/>
    </source>
</evidence>
<keyword evidence="1" id="KW-0472">Membrane</keyword>
<protein>
    <submittedName>
        <fullName evidence="2">Uncharacterized protein</fullName>
    </submittedName>
</protein>
<dbReference type="EMBL" id="LT906465">
    <property type="protein sequence ID" value="SNV42827.1"/>
    <property type="molecule type" value="Genomic_DNA"/>
</dbReference>
<gene>
    <name evidence="2" type="ORF">SAMEA4412677_01152</name>
</gene>
<sequence>MLISGLMTIAFIISLFMKGVYYIGVLQDLGLMVIVSAIIYYLKKNYPLLKNI</sequence>
<evidence type="ECO:0000313" key="3">
    <source>
        <dbReference type="Proteomes" id="UP000215196"/>
    </source>
</evidence>
<evidence type="ECO:0000313" key="2">
    <source>
        <dbReference type="EMBL" id="SNV42827.1"/>
    </source>
</evidence>
<reference evidence="2 3" key="1">
    <citation type="submission" date="2017-06" db="EMBL/GenBank/DDBJ databases">
        <authorList>
            <consortium name="Pathogen Informatics"/>
        </authorList>
    </citation>
    <scope>NUCLEOTIDE SEQUENCE [LARGE SCALE GENOMIC DNA]</scope>
    <source>
        <strain evidence="2 3">NCTC13490</strain>
    </source>
</reference>